<dbReference type="EMBL" id="PP791527">
    <property type="protein sequence ID" value="XBC24015.1"/>
    <property type="molecule type" value="Genomic_DNA"/>
</dbReference>
<proteinExistence type="predicted"/>
<accession>A0AAU7B8W5</accession>
<organism evidence="1">
    <name type="scientific">Pseudomonas phage BL5</name>
    <dbReference type="NCBI Taxonomy" id="3109218"/>
    <lineage>
        <taxon>Viruses</taxon>
    </lineage>
</organism>
<reference evidence="1" key="1">
    <citation type="submission" date="2024-05" db="EMBL/GenBank/DDBJ databases">
        <authorList>
            <person name="Mosharraf F.B."/>
            <person name="Rowell A."/>
            <person name="Christopher M."/>
            <person name="Bernard J."/>
            <person name="Rojas K."/>
            <person name="Bono L.M."/>
        </authorList>
    </citation>
    <scope>NUCLEOTIDE SEQUENCE</scope>
</reference>
<name>A0AAU7B8W5_9VIRU</name>
<protein>
    <submittedName>
        <fullName evidence="1">Uncharacterized protein</fullName>
    </submittedName>
</protein>
<sequence>MAKSNRSEAKKPLSVGTDENIDNKIVKVLEETVTTEVMKRLGAPLQAVVHDAVAEAIVAASHVEDQPAKAVQAAQDADPHRPRAGGRCAAVWEELDRLRAEDDVPMLSDIMKVGRQRKWNENNTRVEYYQWRKFHGIRGRIGRRVGAPRRFPINVPGYSGPDRRASASAA</sequence>
<evidence type="ECO:0000313" key="1">
    <source>
        <dbReference type="EMBL" id="XBC24015.1"/>
    </source>
</evidence>